<dbReference type="RefSeq" id="WP_311691797.1">
    <property type="nucleotide sequence ID" value="NZ_JAVREY010000003.1"/>
</dbReference>
<reference evidence="5" key="1">
    <citation type="submission" date="2023-07" db="EMBL/GenBank/DDBJ databases">
        <title>30 novel species of actinomycetes from the DSMZ collection.</title>
        <authorList>
            <person name="Nouioui I."/>
        </authorList>
    </citation>
    <scope>NUCLEOTIDE SEQUENCE [LARGE SCALE GENOMIC DNA]</scope>
    <source>
        <strain evidence="5">DSM 41699</strain>
    </source>
</reference>
<dbReference type="InterPro" id="IPR009061">
    <property type="entry name" value="DNA-bd_dom_put_sf"/>
</dbReference>
<accession>A0ABU2TMF8</accession>
<keyword evidence="2" id="KW-0175">Coiled coil</keyword>
<keyword evidence="5" id="KW-1185">Reference proteome</keyword>
<dbReference type="PANTHER" id="PTHR30204:SF97">
    <property type="entry name" value="MERR FAMILY REGULATORY PROTEIN"/>
    <property type="match status" value="1"/>
</dbReference>
<dbReference type="Pfam" id="PF13411">
    <property type="entry name" value="MerR_1"/>
    <property type="match status" value="1"/>
</dbReference>
<dbReference type="Gene3D" id="1.10.1660.10">
    <property type="match status" value="1"/>
</dbReference>
<feature type="domain" description="HTH merR-type" evidence="3">
    <location>
        <begin position="1"/>
        <end position="68"/>
    </location>
</feature>
<gene>
    <name evidence="4" type="ORF">RM764_03735</name>
</gene>
<dbReference type="PANTHER" id="PTHR30204">
    <property type="entry name" value="REDOX-CYCLING DRUG-SENSING TRANSCRIPTIONAL ACTIVATOR SOXR"/>
    <property type="match status" value="1"/>
</dbReference>
<proteinExistence type="predicted"/>
<evidence type="ECO:0000256" key="1">
    <source>
        <dbReference type="ARBA" id="ARBA00023125"/>
    </source>
</evidence>
<evidence type="ECO:0000313" key="5">
    <source>
        <dbReference type="Proteomes" id="UP001183809"/>
    </source>
</evidence>
<dbReference type="InterPro" id="IPR047057">
    <property type="entry name" value="MerR_fam"/>
</dbReference>
<dbReference type="PROSITE" id="PS50937">
    <property type="entry name" value="HTH_MERR_2"/>
    <property type="match status" value="1"/>
</dbReference>
<feature type="coiled-coil region" evidence="2">
    <location>
        <begin position="82"/>
        <end position="116"/>
    </location>
</feature>
<organism evidence="4 5">
    <name type="scientific">Streptomyces gibsoniae</name>
    <dbReference type="NCBI Taxonomy" id="3075529"/>
    <lineage>
        <taxon>Bacteria</taxon>
        <taxon>Bacillati</taxon>
        <taxon>Actinomycetota</taxon>
        <taxon>Actinomycetes</taxon>
        <taxon>Kitasatosporales</taxon>
        <taxon>Streptomycetaceae</taxon>
        <taxon>Streptomyces</taxon>
    </lineage>
</organism>
<dbReference type="EMBL" id="JAVREY010000003">
    <property type="protein sequence ID" value="MDT0462123.1"/>
    <property type="molecule type" value="Genomic_DNA"/>
</dbReference>
<protein>
    <submittedName>
        <fullName evidence="4">MerR family transcriptional regulator</fullName>
    </submittedName>
</protein>
<evidence type="ECO:0000256" key="2">
    <source>
        <dbReference type="SAM" id="Coils"/>
    </source>
</evidence>
<dbReference type="SUPFAM" id="SSF46955">
    <property type="entry name" value="Putative DNA-binding domain"/>
    <property type="match status" value="1"/>
</dbReference>
<comment type="caution">
    <text evidence="4">The sequence shown here is derived from an EMBL/GenBank/DDBJ whole genome shotgun (WGS) entry which is preliminary data.</text>
</comment>
<dbReference type="Proteomes" id="UP001183809">
    <property type="component" value="Unassembled WGS sequence"/>
</dbReference>
<evidence type="ECO:0000259" key="3">
    <source>
        <dbReference type="PROSITE" id="PS50937"/>
    </source>
</evidence>
<name>A0ABU2TMF8_9ACTN</name>
<dbReference type="PRINTS" id="PR00040">
    <property type="entry name" value="HTHMERR"/>
</dbReference>
<keyword evidence="1" id="KW-0238">DNA-binding</keyword>
<sequence>MLIGQLARVTGTSERLIRYYESVGLLTSSRRPNGYRDYDDDTVHTVRQIRALLAAGLSTGLIRQVLPCALADGALRPCPGVLDKLRAQLAHLDHRADELAQARQTLQRAIAVTEQAEEPRRARRHQLR</sequence>
<dbReference type="SMART" id="SM00422">
    <property type="entry name" value="HTH_MERR"/>
    <property type="match status" value="1"/>
</dbReference>
<evidence type="ECO:0000313" key="4">
    <source>
        <dbReference type="EMBL" id="MDT0462123.1"/>
    </source>
</evidence>
<dbReference type="InterPro" id="IPR000551">
    <property type="entry name" value="MerR-type_HTH_dom"/>
</dbReference>